<evidence type="ECO:0000256" key="8">
    <source>
        <dbReference type="SAM" id="MobiDB-lite"/>
    </source>
</evidence>
<dbReference type="PANTHER" id="PTHR36699">
    <property type="entry name" value="LD-TRANSPEPTIDASE"/>
    <property type="match status" value="1"/>
</dbReference>
<dbReference type="PANTHER" id="PTHR36699:SF1">
    <property type="entry name" value="L,D-TRANSPEPTIDASE YAFK-RELATED"/>
    <property type="match status" value="1"/>
</dbReference>
<organism evidence="11 12">
    <name type="scientific">Kaistia geumhonensis</name>
    <dbReference type="NCBI Taxonomy" id="410839"/>
    <lineage>
        <taxon>Bacteria</taxon>
        <taxon>Pseudomonadati</taxon>
        <taxon>Pseudomonadota</taxon>
        <taxon>Alphaproteobacteria</taxon>
        <taxon>Hyphomicrobiales</taxon>
        <taxon>Kaistiaceae</taxon>
        <taxon>Kaistia</taxon>
    </lineage>
</organism>
<feature type="compositionally biased region" description="Low complexity" evidence="8">
    <location>
        <begin position="314"/>
        <end position="325"/>
    </location>
</feature>
<dbReference type="Proteomes" id="UP001223743">
    <property type="component" value="Unassembled WGS sequence"/>
</dbReference>
<comment type="pathway">
    <text evidence="1 7">Cell wall biogenesis; peptidoglycan biosynthesis.</text>
</comment>
<feature type="signal peptide" evidence="9">
    <location>
        <begin position="1"/>
        <end position="18"/>
    </location>
</feature>
<evidence type="ECO:0000256" key="2">
    <source>
        <dbReference type="ARBA" id="ARBA00005992"/>
    </source>
</evidence>
<comment type="caution">
    <text evidence="11">The sequence shown here is derived from an EMBL/GenBank/DDBJ whole genome shotgun (WGS) entry which is preliminary data.</text>
</comment>
<reference evidence="11 12" key="1">
    <citation type="submission" date="2023-07" db="EMBL/GenBank/DDBJ databases">
        <title>Genomic Encyclopedia of Type Strains, Phase IV (KMG-IV): sequencing the most valuable type-strain genomes for metagenomic binning, comparative biology and taxonomic classification.</title>
        <authorList>
            <person name="Goeker M."/>
        </authorList>
    </citation>
    <scope>NUCLEOTIDE SEQUENCE [LARGE SCALE GENOMIC DNA]</scope>
    <source>
        <strain evidence="11 12">B1-1</strain>
    </source>
</reference>
<dbReference type="Pfam" id="PF03734">
    <property type="entry name" value="YkuD"/>
    <property type="match status" value="1"/>
</dbReference>
<dbReference type="PROSITE" id="PS52029">
    <property type="entry name" value="LD_TPASE"/>
    <property type="match status" value="1"/>
</dbReference>
<dbReference type="CDD" id="cd16913">
    <property type="entry name" value="YkuD_like"/>
    <property type="match status" value="1"/>
</dbReference>
<keyword evidence="6 7" id="KW-0961">Cell wall biogenesis/degradation</keyword>
<feature type="active site" description="Proton donor/acceptor" evidence="7">
    <location>
        <position position="144"/>
    </location>
</feature>
<evidence type="ECO:0000313" key="11">
    <source>
        <dbReference type="EMBL" id="MDQ0516061.1"/>
    </source>
</evidence>
<feature type="region of interest" description="Disordered" evidence="8">
    <location>
        <begin position="308"/>
        <end position="347"/>
    </location>
</feature>
<keyword evidence="3" id="KW-0808">Transferase</keyword>
<dbReference type="InterPro" id="IPR038063">
    <property type="entry name" value="Transpep_catalytic_dom"/>
</dbReference>
<evidence type="ECO:0000256" key="6">
    <source>
        <dbReference type="ARBA" id="ARBA00023316"/>
    </source>
</evidence>
<evidence type="ECO:0000256" key="4">
    <source>
        <dbReference type="ARBA" id="ARBA00022960"/>
    </source>
</evidence>
<proteinExistence type="inferred from homology"/>
<dbReference type="InterPro" id="IPR005490">
    <property type="entry name" value="LD_TPept_cat_dom"/>
</dbReference>
<evidence type="ECO:0000313" key="12">
    <source>
        <dbReference type="Proteomes" id="UP001223743"/>
    </source>
</evidence>
<feature type="chain" id="PRO_5046588917" evidence="9">
    <location>
        <begin position="19"/>
        <end position="347"/>
    </location>
</feature>
<feature type="active site" description="Nucleophile" evidence="7">
    <location>
        <position position="152"/>
    </location>
</feature>
<name>A0ABU0M549_9HYPH</name>
<dbReference type="PROSITE" id="PS51257">
    <property type="entry name" value="PROKAR_LIPOPROTEIN"/>
    <property type="match status" value="1"/>
</dbReference>
<evidence type="ECO:0000256" key="1">
    <source>
        <dbReference type="ARBA" id="ARBA00004752"/>
    </source>
</evidence>
<feature type="domain" description="L,D-TPase catalytic" evidence="10">
    <location>
        <begin position="52"/>
        <end position="183"/>
    </location>
</feature>
<evidence type="ECO:0000259" key="10">
    <source>
        <dbReference type="PROSITE" id="PS52029"/>
    </source>
</evidence>
<keyword evidence="12" id="KW-1185">Reference proteome</keyword>
<evidence type="ECO:0000256" key="9">
    <source>
        <dbReference type="SAM" id="SignalP"/>
    </source>
</evidence>
<dbReference type="EMBL" id="JAUSWJ010000001">
    <property type="protein sequence ID" value="MDQ0516061.1"/>
    <property type="molecule type" value="Genomic_DNA"/>
</dbReference>
<feature type="compositionally biased region" description="Polar residues" evidence="8">
    <location>
        <begin position="337"/>
        <end position="347"/>
    </location>
</feature>
<keyword evidence="5 7" id="KW-0573">Peptidoglycan synthesis</keyword>
<evidence type="ECO:0000256" key="7">
    <source>
        <dbReference type="PROSITE-ProRule" id="PRU01373"/>
    </source>
</evidence>
<evidence type="ECO:0000256" key="5">
    <source>
        <dbReference type="ARBA" id="ARBA00022984"/>
    </source>
</evidence>
<evidence type="ECO:0000256" key="3">
    <source>
        <dbReference type="ARBA" id="ARBA00022679"/>
    </source>
</evidence>
<dbReference type="RefSeq" id="WP_266280098.1">
    <property type="nucleotide sequence ID" value="NZ_JAPKNF010000001.1"/>
</dbReference>
<protein>
    <submittedName>
        <fullName evidence="11">Murein L,D-transpeptidase YafK</fullName>
    </submittedName>
</protein>
<keyword evidence="4 7" id="KW-0133">Cell shape</keyword>
<accession>A0ABU0M549</accession>
<sequence length="347" mass="37628">MAGLRNFLILCFAGLMLAACTTGERDTRGIQPIPAKLVQEMRAKGMTPADPIMVRIYKQESELEIWKRDRSGSYSLLKTYPICRWSGKLGPKKREGDRQAPEGFYMVNMPLMNPMSQFYLSFNLGYPNQLEEALGYEGAALMVHGACSSSGCYAMTDAGIAEIYAVAREALRGGQTAFQVQALPFRMTPQNLARHRDDPNMTFWLNLKQGSDQFDVTRQPPRVAACASRYVFGAKPIDPAMPFDPLAPCPPYEVDSSVATQVAAKAERDKAAVAALSASVPVTPALAYSDGGMHEAFRTVLRDKGPEKLGAMTSSSVPVSRPSAALADPYSTAPVDPQTTASVAGQQ</sequence>
<comment type="similarity">
    <text evidence="2">Belongs to the YkuD family.</text>
</comment>
<dbReference type="SUPFAM" id="SSF141523">
    <property type="entry name" value="L,D-transpeptidase catalytic domain-like"/>
    <property type="match status" value="1"/>
</dbReference>
<gene>
    <name evidence="11" type="ORF">QO015_001674</name>
</gene>
<keyword evidence="9" id="KW-0732">Signal</keyword>